<dbReference type="InterPro" id="IPR031823">
    <property type="entry name" value="TatT"/>
</dbReference>
<dbReference type="InterPro" id="IPR038537">
    <property type="entry name" value="TatT_sf"/>
</dbReference>
<sequence length="288" mass="31911">MKLKLPIQLVSLFLTAILMAGCSSFVEQQADKFASSVSETMLNFEDPETVGSAMPTFLILIDSFARKPDAGGKAQLSAAQIYGAYAGAFVEDPRRKKILSDKAFNYAQKGSCQMNKKWCGIDSLDAAAFQEFADELHKDDVPLAYAYSIAWLSFIQSHSDDWNVLADLSKAQRLLGIVVEFDEGYEHGTAHLYLAAIATTLPPALGGKPDVGKHHFERAIELSNGRNFLAKVEYARRYARLTFDQDLHHQLLEDVLAADPHEPGLTLMNAWSQQQAALLLEGESEYFE</sequence>
<feature type="chain" id="PRO_5030138020" evidence="1">
    <location>
        <begin position="21"/>
        <end position="288"/>
    </location>
</feature>
<dbReference type="Proteomes" id="UP000434580">
    <property type="component" value="Unassembled WGS sequence"/>
</dbReference>
<gene>
    <name evidence="2" type="ORF">DPBNPPHM_04029</name>
</gene>
<protein>
    <submittedName>
        <fullName evidence="2">Uncharacterized protein</fullName>
    </submittedName>
</protein>
<evidence type="ECO:0000256" key="1">
    <source>
        <dbReference type="SAM" id="SignalP"/>
    </source>
</evidence>
<accession>A0A5S9PFE1</accession>
<dbReference type="OrthoDB" id="5290315at2"/>
<name>A0A5S9PFE1_9GAMM</name>
<dbReference type="Gene3D" id="1.25.40.920">
    <property type="entry name" value="TRAP transporter T-component"/>
    <property type="match status" value="1"/>
</dbReference>
<keyword evidence="1" id="KW-0732">Signal</keyword>
<dbReference type="Pfam" id="PF16811">
    <property type="entry name" value="TAtT"/>
    <property type="match status" value="1"/>
</dbReference>
<evidence type="ECO:0000313" key="2">
    <source>
        <dbReference type="EMBL" id="CAA0102747.1"/>
    </source>
</evidence>
<feature type="signal peptide" evidence="1">
    <location>
        <begin position="1"/>
        <end position="20"/>
    </location>
</feature>
<organism evidence="2 3">
    <name type="scientific">BD1-7 clade bacterium</name>
    <dbReference type="NCBI Taxonomy" id="2029982"/>
    <lineage>
        <taxon>Bacteria</taxon>
        <taxon>Pseudomonadati</taxon>
        <taxon>Pseudomonadota</taxon>
        <taxon>Gammaproteobacteria</taxon>
        <taxon>Cellvibrionales</taxon>
        <taxon>Spongiibacteraceae</taxon>
        <taxon>BD1-7 clade</taxon>
    </lineage>
</organism>
<reference evidence="2 3" key="1">
    <citation type="submission" date="2019-11" db="EMBL/GenBank/DDBJ databases">
        <authorList>
            <person name="Holert J."/>
        </authorList>
    </citation>
    <scope>NUCLEOTIDE SEQUENCE [LARGE SCALE GENOMIC DNA]</scope>
    <source>
        <strain evidence="2">BC5_2</strain>
    </source>
</reference>
<dbReference type="EMBL" id="CACSII010000011">
    <property type="protein sequence ID" value="CAA0102747.1"/>
    <property type="molecule type" value="Genomic_DNA"/>
</dbReference>
<dbReference type="AlphaFoldDB" id="A0A5S9PFE1"/>
<proteinExistence type="predicted"/>
<evidence type="ECO:0000313" key="3">
    <source>
        <dbReference type="Proteomes" id="UP000434580"/>
    </source>
</evidence>
<dbReference type="PROSITE" id="PS51257">
    <property type="entry name" value="PROKAR_LIPOPROTEIN"/>
    <property type="match status" value="1"/>
</dbReference>